<gene>
    <name evidence="4" type="ORF">HNR70_001600</name>
</gene>
<dbReference type="Gene3D" id="3.10.290.10">
    <property type="entry name" value="RNA-binding S4 domain"/>
    <property type="match status" value="1"/>
</dbReference>
<dbReference type="RefSeq" id="WP_184325197.1">
    <property type="nucleotide sequence ID" value="NZ_JACHLZ010000001.1"/>
</dbReference>
<dbReference type="InterPro" id="IPR036986">
    <property type="entry name" value="S4_RNA-bd_sf"/>
</dbReference>
<feature type="region of interest" description="Disordered" evidence="2">
    <location>
        <begin position="111"/>
        <end position="164"/>
    </location>
</feature>
<keyword evidence="1" id="KW-0694">RNA-binding</keyword>
<dbReference type="AlphaFoldDB" id="A0A841ACW2"/>
<dbReference type="Proteomes" id="UP000588158">
    <property type="component" value="Unassembled WGS sequence"/>
</dbReference>
<evidence type="ECO:0000313" key="5">
    <source>
        <dbReference type="Proteomes" id="UP000588158"/>
    </source>
</evidence>
<feature type="region of interest" description="Disordered" evidence="2">
    <location>
        <begin position="1"/>
        <end position="35"/>
    </location>
</feature>
<feature type="compositionally biased region" description="Basic and acidic residues" evidence="2">
    <location>
        <begin position="144"/>
        <end position="164"/>
    </location>
</feature>
<dbReference type="Pfam" id="PF01479">
    <property type="entry name" value="S4"/>
    <property type="match status" value="1"/>
</dbReference>
<dbReference type="SUPFAM" id="SSF55174">
    <property type="entry name" value="Alpha-L RNA-binding motif"/>
    <property type="match status" value="1"/>
</dbReference>
<feature type="domain" description="RNA-binding S4" evidence="3">
    <location>
        <begin position="37"/>
        <end position="94"/>
    </location>
</feature>
<evidence type="ECO:0000259" key="3">
    <source>
        <dbReference type="SMART" id="SM00363"/>
    </source>
</evidence>
<name>A0A841ACW2_9MICO</name>
<evidence type="ECO:0000256" key="2">
    <source>
        <dbReference type="SAM" id="MobiDB-lite"/>
    </source>
</evidence>
<sequence>MSAAETPQGGTQGEAGPHAAGPQRTDGPHATDGPQSVRLDVWLWSARLMPTRSAATAACRGGHVRRNGEPVKAAQKVVVGDELRVRSPGRERIVVITRILTKRVGAPIAREAYEDHSPEPAPQLAAAPPRRERGTGRPTKRERRQFEQLRGREEQDPFDRQHRR</sequence>
<dbReference type="CDD" id="cd00165">
    <property type="entry name" value="S4"/>
    <property type="match status" value="1"/>
</dbReference>
<reference evidence="4 5" key="1">
    <citation type="submission" date="2020-08" db="EMBL/GenBank/DDBJ databases">
        <title>Sequencing the genomes of 1000 actinobacteria strains.</title>
        <authorList>
            <person name="Klenk H.-P."/>
        </authorList>
    </citation>
    <scope>NUCLEOTIDE SEQUENCE [LARGE SCALE GENOMIC DNA]</scope>
    <source>
        <strain evidence="4 5">DSM 28796</strain>
    </source>
</reference>
<dbReference type="InterPro" id="IPR002942">
    <property type="entry name" value="S4_RNA-bd"/>
</dbReference>
<organism evidence="4 5">
    <name type="scientific">Brachybacterium aquaticum</name>
    <dbReference type="NCBI Taxonomy" id="1432564"/>
    <lineage>
        <taxon>Bacteria</taxon>
        <taxon>Bacillati</taxon>
        <taxon>Actinomycetota</taxon>
        <taxon>Actinomycetes</taxon>
        <taxon>Micrococcales</taxon>
        <taxon>Dermabacteraceae</taxon>
        <taxon>Brachybacterium</taxon>
    </lineage>
</organism>
<dbReference type="GO" id="GO:0003723">
    <property type="term" value="F:RNA binding"/>
    <property type="evidence" value="ECO:0007669"/>
    <property type="project" value="UniProtKB-KW"/>
</dbReference>
<comment type="caution">
    <text evidence="4">The sequence shown here is derived from an EMBL/GenBank/DDBJ whole genome shotgun (WGS) entry which is preliminary data.</text>
</comment>
<dbReference type="PROSITE" id="PS50889">
    <property type="entry name" value="S4"/>
    <property type="match status" value="1"/>
</dbReference>
<dbReference type="SMART" id="SM00363">
    <property type="entry name" value="S4"/>
    <property type="match status" value="1"/>
</dbReference>
<keyword evidence="5" id="KW-1185">Reference proteome</keyword>
<keyword evidence="4" id="KW-0346">Stress response</keyword>
<protein>
    <submittedName>
        <fullName evidence="4">Ribosome-associated heat shock protein Hsp15</fullName>
    </submittedName>
</protein>
<evidence type="ECO:0000313" key="4">
    <source>
        <dbReference type="EMBL" id="MBB5831787.1"/>
    </source>
</evidence>
<proteinExistence type="predicted"/>
<evidence type="ECO:0000256" key="1">
    <source>
        <dbReference type="PROSITE-ProRule" id="PRU00182"/>
    </source>
</evidence>
<dbReference type="EMBL" id="JACHLZ010000001">
    <property type="protein sequence ID" value="MBB5831787.1"/>
    <property type="molecule type" value="Genomic_DNA"/>
</dbReference>
<accession>A0A841ACW2</accession>